<proteinExistence type="predicted"/>
<comment type="caution">
    <text evidence="3">The sequence shown here is derived from an EMBL/GenBank/DDBJ whole genome shotgun (WGS) entry which is preliminary data.</text>
</comment>
<dbReference type="RefSeq" id="WP_253077001.1">
    <property type="nucleotide sequence ID" value="NZ_JAMXWN010000013.1"/>
</dbReference>
<gene>
    <name evidence="3" type="ORF">ACFP7A_08915</name>
</gene>
<evidence type="ECO:0000256" key="1">
    <source>
        <dbReference type="ARBA" id="ARBA00023004"/>
    </source>
</evidence>
<dbReference type="InterPro" id="IPR053184">
    <property type="entry name" value="FeoA-like"/>
</dbReference>
<dbReference type="SMART" id="SM00899">
    <property type="entry name" value="FeoA"/>
    <property type="match status" value="1"/>
</dbReference>
<dbReference type="InterPro" id="IPR008988">
    <property type="entry name" value="Transcriptional_repressor_C"/>
</dbReference>
<protein>
    <submittedName>
        <fullName evidence="3">Ferrous iron transport protein A</fullName>
    </submittedName>
</protein>
<dbReference type="InterPro" id="IPR007167">
    <property type="entry name" value="Fe-transptr_FeoA-like"/>
</dbReference>
<feature type="domain" description="Ferrous iron transporter FeoA-like" evidence="2">
    <location>
        <begin position="29"/>
        <end position="98"/>
    </location>
</feature>
<organism evidence="3 4">
    <name type="scientific">Sporolactobacillus kofuensis</name>
    <dbReference type="NCBI Taxonomy" id="269672"/>
    <lineage>
        <taxon>Bacteria</taxon>
        <taxon>Bacillati</taxon>
        <taxon>Bacillota</taxon>
        <taxon>Bacilli</taxon>
        <taxon>Bacillales</taxon>
        <taxon>Sporolactobacillaceae</taxon>
        <taxon>Sporolactobacillus</taxon>
    </lineage>
</organism>
<keyword evidence="4" id="KW-1185">Reference proteome</keyword>
<dbReference type="Pfam" id="PF04023">
    <property type="entry name" value="FeoA"/>
    <property type="match status" value="1"/>
</dbReference>
<dbReference type="InterPro" id="IPR038157">
    <property type="entry name" value="FeoA_core_dom"/>
</dbReference>
<evidence type="ECO:0000313" key="3">
    <source>
        <dbReference type="EMBL" id="MFC6386723.1"/>
    </source>
</evidence>
<keyword evidence="1" id="KW-0408">Iron</keyword>
<dbReference type="PANTHER" id="PTHR43151">
    <property type="entry name" value="FEOA FAMILY PROTEIN"/>
    <property type="match status" value="1"/>
</dbReference>
<evidence type="ECO:0000313" key="4">
    <source>
        <dbReference type="Proteomes" id="UP001596267"/>
    </source>
</evidence>
<evidence type="ECO:0000259" key="2">
    <source>
        <dbReference type="SMART" id="SM00899"/>
    </source>
</evidence>
<dbReference type="Gene3D" id="2.30.30.90">
    <property type="match status" value="1"/>
</dbReference>
<accession>A0ABW1WDQ9</accession>
<reference evidence="4" key="1">
    <citation type="journal article" date="2019" name="Int. J. Syst. Evol. Microbiol.">
        <title>The Global Catalogue of Microorganisms (GCM) 10K type strain sequencing project: providing services to taxonomists for standard genome sequencing and annotation.</title>
        <authorList>
            <consortium name="The Broad Institute Genomics Platform"/>
            <consortium name="The Broad Institute Genome Sequencing Center for Infectious Disease"/>
            <person name="Wu L."/>
            <person name="Ma J."/>
        </authorList>
    </citation>
    <scope>NUCLEOTIDE SEQUENCE [LARGE SCALE GENOMIC DNA]</scope>
    <source>
        <strain evidence="4">CCUG 42001</strain>
    </source>
</reference>
<dbReference type="PANTHER" id="PTHR43151:SF1">
    <property type="entry name" value="SSR2333 PROTEIN"/>
    <property type="match status" value="1"/>
</dbReference>
<dbReference type="EMBL" id="JBHSTQ010000007">
    <property type="protein sequence ID" value="MFC6386723.1"/>
    <property type="molecule type" value="Genomic_DNA"/>
</dbReference>
<dbReference type="SUPFAM" id="SSF50037">
    <property type="entry name" value="C-terminal domain of transcriptional repressors"/>
    <property type="match status" value="1"/>
</dbReference>
<sequence length="98" mass="10824">MDDVNRSVLGNEHTVCRQEAKEEKNRNALPLSLVHAGDSVCVKWISGKGETRRLLSTLGFVENTLLTVISEMDGNVIVNIKGTRVAVSKVMARRVMTE</sequence>
<dbReference type="Proteomes" id="UP001596267">
    <property type="component" value="Unassembled WGS sequence"/>
</dbReference>
<name>A0ABW1WDQ9_9BACL</name>